<protein>
    <recommendedName>
        <fullName evidence="1">Methyltransferase domain-containing protein</fullName>
    </recommendedName>
</protein>
<organism evidence="2 3">
    <name type="scientific">Coniophora puteana (strain RWD-64-598)</name>
    <name type="common">Brown rot fungus</name>
    <dbReference type="NCBI Taxonomy" id="741705"/>
    <lineage>
        <taxon>Eukaryota</taxon>
        <taxon>Fungi</taxon>
        <taxon>Dikarya</taxon>
        <taxon>Basidiomycota</taxon>
        <taxon>Agaricomycotina</taxon>
        <taxon>Agaricomycetes</taxon>
        <taxon>Agaricomycetidae</taxon>
        <taxon>Boletales</taxon>
        <taxon>Coniophorineae</taxon>
        <taxon>Coniophoraceae</taxon>
        <taxon>Coniophora</taxon>
    </lineage>
</organism>
<gene>
    <name evidence="2" type="ORF">CONPUDRAFT_132617</name>
</gene>
<sequence>MSHVWQRHPRYALLVAFVLLGTFLFLNPFSDSSDLSSNPSAFAAYIRDTSLPAKLARAEQVYTKTLKSRQELIHRHGPTAHDILMFPPDRDPWPAYTVWSFFPPTFDCPHETERVGSLGDGGKWTCGLSRLEHKPECVVYSFGTNYDVSFESELLDRTRRCQIYGFDIREAAAFGGALRSSPRAHFMHAGLSSVDKHGPEDVHKLYTLESLMRRNGHAYIDILKVDLEGAEFDVLTRLLAPYLSSGAPLPFGQLLLEIHTWEKTFAEVLSFWETLEGVGLRPFATEVNLVYQNYNRGKDTDLAEYSFLNIKGDSIFVADPPVADADAETRARR</sequence>
<dbReference type="OMA" id="DPWPAYT"/>
<dbReference type="Pfam" id="PF13383">
    <property type="entry name" value="Methyltransf_22"/>
    <property type="match status" value="1"/>
</dbReference>
<keyword evidence="3" id="KW-1185">Reference proteome</keyword>
<comment type="caution">
    <text evidence="2">The sequence shown here is derived from an EMBL/GenBank/DDBJ whole genome shotgun (WGS) entry which is preliminary data.</text>
</comment>
<dbReference type="KEGG" id="cput:CONPUDRAFT_132617"/>
<proteinExistence type="predicted"/>
<dbReference type="PANTHER" id="PTHR32026">
    <property type="entry name" value="METHYLTRANSFERASE-LIKE PROTEIN 24"/>
    <property type="match status" value="1"/>
</dbReference>
<dbReference type="OrthoDB" id="10006218at2759"/>
<evidence type="ECO:0000259" key="1">
    <source>
        <dbReference type="Pfam" id="PF13383"/>
    </source>
</evidence>
<accession>A0A5M3M8Q8</accession>
<evidence type="ECO:0000313" key="3">
    <source>
        <dbReference type="Proteomes" id="UP000053558"/>
    </source>
</evidence>
<feature type="domain" description="Methyltransferase" evidence="1">
    <location>
        <begin position="100"/>
        <end position="292"/>
    </location>
</feature>
<dbReference type="PANTHER" id="PTHR32026:SF10">
    <property type="entry name" value="METHYLTRANSFERASE-LIKE PROTEIN 24-RELATED"/>
    <property type="match status" value="1"/>
</dbReference>
<dbReference type="GeneID" id="19200423"/>
<evidence type="ECO:0000313" key="2">
    <source>
        <dbReference type="EMBL" id="EIW75021.1"/>
    </source>
</evidence>
<dbReference type="EMBL" id="JH711590">
    <property type="protein sequence ID" value="EIW75021.1"/>
    <property type="molecule type" value="Genomic_DNA"/>
</dbReference>
<dbReference type="InterPro" id="IPR025714">
    <property type="entry name" value="Methyltranfer_dom"/>
</dbReference>
<dbReference type="Proteomes" id="UP000053558">
    <property type="component" value="Unassembled WGS sequence"/>
</dbReference>
<dbReference type="RefSeq" id="XP_007775067.1">
    <property type="nucleotide sequence ID" value="XM_007776877.1"/>
</dbReference>
<name>A0A5M3M8Q8_CONPW</name>
<dbReference type="AlphaFoldDB" id="A0A5M3M8Q8"/>
<dbReference type="InterPro" id="IPR026913">
    <property type="entry name" value="METTL24"/>
</dbReference>
<reference evidence="3" key="1">
    <citation type="journal article" date="2012" name="Science">
        <title>The Paleozoic origin of enzymatic lignin decomposition reconstructed from 31 fungal genomes.</title>
        <authorList>
            <person name="Floudas D."/>
            <person name="Binder M."/>
            <person name="Riley R."/>
            <person name="Barry K."/>
            <person name="Blanchette R.A."/>
            <person name="Henrissat B."/>
            <person name="Martinez A.T."/>
            <person name="Otillar R."/>
            <person name="Spatafora J.W."/>
            <person name="Yadav J.S."/>
            <person name="Aerts A."/>
            <person name="Benoit I."/>
            <person name="Boyd A."/>
            <person name="Carlson A."/>
            <person name="Copeland A."/>
            <person name="Coutinho P.M."/>
            <person name="de Vries R.P."/>
            <person name="Ferreira P."/>
            <person name="Findley K."/>
            <person name="Foster B."/>
            <person name="Gaskell J."/>
            <person name="Glotzer D."/>
            <person name="Gorecki P."/>
            <person name="Heitman J."/>
            <person name="Hesse C."/>
            <person name="Hori C."/>
            <person name="Igarashi K."/>
            <person name="Jurgens J.A."/>
            <person name="Kallen N."/>
            <person name="Kersten P."/>
            <person name="Kohler A."/>
            <person name="Kuees U."/>
            <person name="Kumar T.K.A."/>
            <person name="Kuo A."/>
            <person name="LaButti K."/>
            <person name="Larrondo L.F."/>
            <person name="Lindquist E."/>
            <person name="Ling A."/>
            <person name="Lombard V."/>
            <person name="Lucas S."/>
            <person name="Lundell T."/>
            <person name="Martin R."/>
            <person name="McLaughlin D.J."/>
            <person name="Morgenstern I."/>
            <person name="Morin E."/>
            <person name="Murat C."/>
            <person name="Nagy L.G."/>
            <person name="Nolan M."/>
            <person name="Ohm R.A."/>
            <person name="Patyshakuliyeva A."/>
            <person name="Rokas A."/>
            <person name="Ruiz-Duenas F.J."/>
            <person name="Sabat G."/>
            <person name="Salamov A."/>
            <person name="Samejima M."/>
            <person name="Schmutz J."/>
            <person name="Slot J.C."/>
            <person name="St John F."/>
            <person name="Stenlid J."/>
            <person name="Sun H."/>
            <person name="Sun S."/>
            <person name="Syed K."/>
            <person name="Tsang A."/>
            <person name="Wiebenga A."/>
            <person name="Young D."/>
            <person name="Pisabarro A."/>
            <person name="Eastwood D.C."/>
            <person name="Martin F."/>
            <person name="Cullen D."/>
            <person name="Grigoriev I.V."/>
            <person name="Hibbett D.S."/>
        </authorList>
    </citation>
    <scope>NUCLEOTIDE SEQUENCE [LARGE SCALE GENOMIC DNA]</scope>
    <source>
        <strain evidence="3">RWD-64-598 SS2</strain>
    </source>
</reference>